<protein>
    <submittedName>
        <fullName evidence="1">Uncharacterized protein</fullName>
    </submittedName>
</protein>
<proteinExistence type="predicted"/>
<name>A0A2P2J0B0_RHIMU</name>
<accession>A0A2P2J0B0</accession>
<organism evidence="1">
    <name type="scientific">Rhizophora mucronata</name>
    <name type="common">Asiatic mangrove</name>
    <dbReference type="NCBI Taxonomy" id="61149"/>
    <lineage>
        <taxon>Eukaryota</taxon>
        <taxon>Viridiplantae</taxon>
        <taxon>Streptophyta</taxon>
        <taxon>Embryophyta</taxon>
        <taxon>Tracheophyta</taxon>
        <taxon>Spermatophyta</taxon>
        <taxon>Magnoliopsida</taxon>
        <taxon>eudicotyledons</taxon>
        <taxon>Gunneridae</taxon>
        <taxon>Pentapetalae</taxon>
        <taxon>rosids</taxon>
        <taxon>fabids</taxon>
        <taxon>Malpighiales</taxon>
        <taxon>Rhizophoraceae</taxon>
        <taxon>Rhizophora</taxon>
    </lineage>
</organism>
<sequence length="56" mass="6491">MSWLPSRVKEYKKQVLEALQMTVQHGILNVPENVGILMPFNNLISKLQNSFKAMKF</sequence>
<dbReference type="EMBL" id="GGEC01006428">
    <property type="protein sequence ID" value="MBW86911.1"/>
    <property type="molecule type" value="Transcribed_RNA"/>
</dbReference>
<evidence type="ECO:0000313" key="1">
    <source>
        <dbReference type="EMBL" id="MBW86911.1"/>
    </source>
</evidence>
<dbReference type="AlphaFoldDB" id="A0A2P2J0B0"/>
<reference evidence="1" key="1">
    <citation type="submission" date="2018-02" db="EMBL/GenBank/DDBJ databases">
        <title>Rhizophora mucronata_Transcriptome.</title>
        <authorList>
            <person name="Meera S.P."/>
            <person name="Sreeshan A."/>
            <person name="Augustine A."/>
        </authorList>
    </citation>
    <scope>NUCLEOTIDE SEQUENCE</scope>
    <source>
        <tissue evidence="1">Leaf</tissue>
    </source>
</reference>